<accession>A5ZUE5</accession>
<dbReference type="Gene3D" id="1.10.3720.10">
    <property type="entry name" value="MetI-like"/>
    <property type="match status" value="1"/>
</dbReference>
<keyword evidence="6 8" id="KW-1133">Transmembrane helix</keyword>
<dbReference type="CDD" id="cd06261">
    <property type="entry name" value="TM_PBP2"/>
    <property type="match status" value="1"/>
</dbReference>
<dbReference type="EMBL" id="AAVO02000012">
    <property type="protein sequence ID" value="EDM86725.1"/>
    <property type="molecule type" value="Genomic_DNA"/>
</dbReference>
<dbReference type="Pfam" id="PF00528">
    <property type="entry name" value="BPD_transp_1"/>
    <property type="match status" value="1"/>
</dbReference>
<dbReference type="HOGENOM" id="CLU_016047_18_3_9"/>
<dbReference type="InterPro" id="IPR035906">
    <property type="entry name" value="MetI-like_sf"/>
</dbReference>
<name>A5ZUE5_9FIRM</name>
<evidence type="ECO:0000256" key="3">
    <source>
        <dbReference type="ARBA" id="ARBA00022448"/>
    </source>
</evidence>
<comment type="caution">
    <text evidence="10">The sequence shown here is derived from an EMBL/GenBank/DDBJ whole genome shotgun (WGS) entry which is preliminary data.</text>
</comment>
<dbReference type="RefSeq" id="WP_005422200.1">
    <property type="nucleotide sequence ID" value="NZ_DS264297.1"/>
</dbReference>
<comment type="similarity">
    <text evidence="2">Belongs to the binding-protein-dependent transport system permease family. CysTW subfamily.</text>
</comment>
<feature type="transmembrane region" description="Helical" evidence="8">
    <location>
        <begin position="250"/>
        <end position="271"/>
    </location>
</feature>
<dbReference type="InterPro" id="IPR000515">
    <property type="entry name" value="MetI-like"/>
</dbReference>
<dbReference type="Proteomes" id="UP000006002">
    <property type="component" value="Unassembled WGS sequence"/>
</dbReference>
<evidence type="ECO:0000256" key="7">
    <source>
        <dbReference type="ARBA" id="ARBA00023136"/>
    </source>
</evidence>
<evidence type="ECO:0000313" key="10">
    <source>
        <dbReference type="EMBL" id="EDM86725.1"/>
    </source>
</evidence>
<protein>
    <submittedName>
        <fullName evidence="10">ABC transporter, permease protein</fullName>
    </submittedName>
</protein>
<evidence type="ECO:0000256" key="6">
    <source>
        <dbReference type="ARBA" id="ARBA00022989"/>
    </source>
</evidence>
<evidence type="ECO:0000256" key="1">
    <source>
        <dbReference type="ARBA" id="ARBA00004651"/>
    </source>
</evidence>
<evidence type="ECO:0000256" key="2">
    <source>
        <dbReference type="ARBA" id="ARBA00007069"/>
    </source>
</evidence>
<evidence type="ECO:0000259" key="9">
    <source>
        <dbReference type="PROSITE" id="PS50928"/>
    </source>
</evidence>
<reference evidence="10 11" key="1">
    <citation type="submission" date="2007-03" db="EMBL/GenBank/DDBJ databases">
        <authorList>
            <person name="Fulton L."/>
            <person name="Clifton S."/>
            <person name="Fulton B."/>
            <person name="Xu J."/>
            <person name="Minx P."/>
            <person name="Pepin K.H."/>
            <person name="Johnson M."/>
            <person name="Thiruvilangam P."/>
            <person name="Bhonagiri V."/>
            <person name="Nash W.E."/>
            <person name="Mardis E.R."/>
            <person name="Wilson R.K."/>
        </authorList>
    </citation>
    <scope>NUCLEOTIDE SEQUENCE [LARGE SCALE GENOMIC DNA]</scope>
    <source>
        <strain evidence="10 11">ATCC 29174</strain>
    </source>
</reference>
<keyword evidence="3 8" id="KW-0813">Transport</keyword>
<proteinExistence type="inferred from homology"/>
<feature type="transmembrane region" description="Helical" evidence="8">
    <location>
        <begin position="103"/>
        <end position="126"/>
    </location>
</feature>
<feature type="transmembrane region" description="Helical" evidence="8">
    <location>
        <begin position="146"/>
        <end position="170"/>
    </location>
</feature>
<feature type="transmembrane region" description="Helical" evidence="8">
    <location>
        <begin position="69"/>
        <end position="91"/>
    </location>
</feature>
<evidence type="ECO:0000313" key="11">
    <source>
        <dbReference type="Proteomes" id="UP000006002"/>
    </source>
</evidence>
<comment type="subcellular location">
    <subcellularLocation>
        <location evidence="1 8">Cell membrane</location>
        <topology evidence="1 8">Multi-pass membrane protein</topology>
    </subcellularLocation>
</comment>
<organism evidence="10 11">
    <name type="scientific">Blautia obeum ATCC 29174</name>
    <dbReference type="NCBI Taxonomy" id="411459"/>
    <lineage>
        <taxon>Bacteria</taxon>
        <taxon>Bacillati</taxon>
        <taxon>Bacillota</taxon>
        <taxon>Clostridia</taxon>
        <taxon>Lachnospirales</taxon>
        <taxon>Lachnospiraceae</taxon>
        <taxon>Blautia</taxon>
    </lineage>
</organism>
<feature type="transmembrane region" description="Helical" evidence="8">
    <location>
        <begin position="207"/>
        <end position="230"/>
    </location>
</feature>
<dbReference type="PANTHER" id="PTHR42929:SF1">
    <property type="entry name" value="INNER MEMBRANE ABC TRANSPORTER PERMEASE PROTEIN YDCU-RELATED"/>
    <property type="match status" value="1"/>
</dbReference>
<dbReference type="PROSITE" id="PS50928">
    <property type="entry name" value="ABC_TM1"/>
    <property type="match status" value="1"/>
</dbReference>
<keyword evidence="7 8" id="KW-0472">Membrane</keyword>
<reference evidence="10 11" key="2">
    <citation type="submission" date="2007-04" db="EMBL/GenBank/DDBJ databases">
        <title>Draft genome sequence of Ruminococcus obeum (ATCC 29174).</title>
        <authorList>
            <person name="Sudarsanam P."/>
            <person name="Ley R."/>
            <person name="Guruge J."/>
            <person name="Turnbaugh P.J."/>
            <person name="Mahowald M."/>
            <person name="Liep D."/>
            <person name="Gordon J."/>
        </authorList>
    </citation>
    <scope>NUCLEOTIDE SEQUENCE [LARGE SCALE GENOMIC DNA]</scope>
    <source>
        <strain evidence="10 11">ATCC 29174</strain>
    </source>
</reference>
<dbReference type="SUPFAM" id="SSF161098">
    <property type="entry name" value="MetI-like"/>
    <property type="match status" value="1"/>
</dbReference>
<dbReference type="eggNOG" id="COG1176">
    <property type="taxonomic scope" value="Bacteria"/>
</dbReference>
<feature type="domain" description="ABC transmembrane type-1" evidence="9">
    <location>
        <begin position="65"/>
        <end position="271"/>
    </location>
</feature>
<dbReference type="AlphaFoldDB" id="A5ZUE5"/>
<keyword evidence="5 8" id="KW-0812">Transmembrane</keyword>
<keyword evidence="4" id="KW-1003">Cell membrane</keyword>
<dbReference type="PANTHER" id="PTHR42929">
    <property type="entry name" value="INNER MEMBRANE ABC TRANSPORTER PERMEASE PROTEIN YDCU-RELATED-RELATED"/>
    <property type="match status" value="1"/>
</dbReference>
<evidence type="ECO:0000256" key="8">
    <source>
        <dbReference type="RuleBase" id="RU363032"/>
    </source>
</evidence>
<gene>
    <name evidence="10" type="ORF">RUMOBE_02630</name>
</gene>
<evidence type="ECO:0000256" key="4">
    <source>
        <dbReference type="ARBA" id="ARBA00022475"/>
    </source>
</evidence>
<feature type="transmembrane region" description="Helical" evidence="8">
    <location>
        <begin position="12"/>
        <end position="36"/>
    </location>
</feature>
<dbReference type="GO" id="GO:0005886">
    <property type="term" value="C:plasma membrane"/>
    <property type="evidence" value="ECO:0007669"/>
    <property type="project" value="UniProtKB-SubCell"/>
</dbReference>
<sequence>MKKHKSGSVWMILPLYIFTIIFVAGPLLYMVALSFAQPKAGHGVEWVFTLANYKKILDPVYMKTFTGSFQLAVTSTIIICLIGYPFGYFMAKLSEQWKKRAMIFLMLPFWVNSLIRLYGWMIILQTKGLLNHALKSLGLIEKPLRILYSYPAIVIGMTYVLLPFMILSVYSSAEKLDWSLVEAARDLGASPFKAFWTVSFKLTLPGLLSGVILTFIPSMGLFFIADILGGNKIVLVGSLIQEQMTKGNNWPFAAALAVALMILTTLMIMLYRKVNKCKRIGGCGMKKKEIQSSPGFILD</sequence>
<evidence type="ECO:0000256" key="5">
    <source>
        <dbReference type="ARBA" id="ARBA00022692"/>
    </source>
</evidence>
<dbReference type="GO" id="GO:0055085">
    <property type="term" value="P:transmembrane transport"/>
    <property type="evidence" value="ECO:0007669"/>
    <property type="project" value="InterPro"/>
</dbReference>